<feature type="transmembrane region" description="Helical" evidence="14">
    <location>
        <begin position="129"/>
        <end position="148"/>
    </location>
</feature>
<comment type="similarity">
    <text evidence="2 12">Belongs to the G-protein coupled receptor T2R family.</text>
</comment>
<keyword evidence="8 13" id="KW-0472">Membrane</keyword>
<evidence type="ECO:0000256" key="10">
    <source>
        <dbReference type="ARBA" id="ARBA00023180"/>
    </source>
</evidence>
<dbReference type="Ensembl" id="ENSSHAT00000035471.1">
    <property type="protein sequence ID" value="ENSSHAP00000022585.1"/>
    <property type="gene ID" value="ENSSHAG00000023553.1"/>
</dbReference>
<feature type="transmembrane region" description="Helical" evidence="14">
    <location>
        <begin position="295"/>
        <end position="313"/>
    </location>
</feature>
<evidence type="ECO:0000256" key="3">
    <source>
        <dbReference type="ARBA" id="ARBA00022480"/>
    </source>
</evidence>
<keyword evidence="7 13" id="KW-0297">G-protein coupled receptor</keyword>
<evidence type="ECO:0000256" key="8">
    <source>
        <dbReference type="ARBA" id="ARBA00023136"/>
    </source>
</evidence>
<dbReference type="PANTHER" id="PTHR11394:SF58">
    <property type="entry name" value="TASTE RECEPTOR TYPE 2 MEMBER 7"/>
    <property type="match status" value="1"/>
</dbReference>
<evidence type="ECO:0000256" key="13">
    <source>
        <dbReference type="RuleBase" id="RU004424"/>
    </source>
</evidence>
<dbReference type="Gene3D" id="1.20.1070.10">
    <property type="entry name" value="Rhodopsin 7-helix transmembrane proteins"/>
    <property type="match status" value="1"/>
</dbReference>
<dbReference type="Proteomes" id="UP000007648">
    <property type="component" value="Unassembled WGS sequence"/>
</dbReference>
<feature type="transmembrane region" description="Helical" evidence="14">
    <location>
        <begin position="226"/>
        <end position="247"/>
    </location>
</feature>
<protein>
    <recommendedName>
        <fullName evidence="13">Taste receptor type 2</fullName>
    </recommendedName>
</protein>
<dbReference type="CDD" id="cd13950">
    <property type="entry name" value="7tm_TAS2R"/>
    <property type="match status" value="1"/>
</dbReference>
<dbReference type="PANTHER" id="PTHR11394">
    <property type="entry name" value="TASTE RECEPTOR TYPE 2"/>
    <property type="match status" value="1"/>
</dbReference>
<keyword evidence="6 14" id="KW-1133">Transmembrane helix</keyword>
<proteinExistence type="inferred from homology"/>
<dbReference type="AlphaFoldDB" id="A0A7N4NFV4"/>
<dbReference type="Pfam" id="PF05296">
    <property type="entry name" value="TAS2R"/>
    <property type="match status" value="1"/>
</dbReference>
<dbReference type="FunCoup" id="A0A7N4NFV4">
    <property type="interactions" value="245"/>
</dbReference>
<dbReference type="GO" id="GO:0016020">
    <property type="term" value="C:membrane"/>
    <property type="evidence" value="ECO:0007669"/>
    <property type="project" value="UniProtKB-SubCell"/>
</dbReference>
<feature type="transmembrane region" description="Helical" evidence="14">
    <location>
        <begin position="6"/>
        <end position="30"/>
    </location>
</feature>
<reference evidence="15" key="3">
    <citation type="submission" date="2025-09" db="UniProtKB">
        <authorList>
            <consortium name="Ensembl"/>
        </authorList>
    </citation>
    <scope>IDENTIFICATION</scope>
</reference>
<accession>A0A7N4NFV4</accession>
<dbReference type="InterPro" id="IPR007960">
    <property type="entry name" value="TAS2R"/>
</dbReference>
<evidence type="ECO:0000256" key="1">
    <source>
        <dbReference type="ARBA" id="ARBA00004141"/>
    </source>
</evidence>
<name>A0A7N4NFV4_SARHA</name>
<keyword evidence="5 13" id="KW-0812">Transmembrane</keyword>
<evidence type="ECO:0000256" key="5">
    <source>
        <dbReference type="ARBA" id="ARBA00022692"/>
    </source>
</evidence>
<dbReference type="GO" id="GO:0004930">
    <property type="term" value="F:G protein-coupled receptor activity"/>
    <property type="evidence" value="ECO:0007669"/>
    <property type="project" value="UniProtKB-KW"/>
</dbReference>
<dbReference type="GO" id="GO:0033038">
    <property type="term" value="F:bitter taste receptor activity"/>
    <property type="evidence" value="ECO:0007669"/>
    <property type="project" value="InterPro"/>
</dbReference>
<evidence type="ECO:0000256" key="6">
    <source>
        <dbReference type="ARBA" id="ARBA00022989"/>
    </source>
</evidence>
<reference evidence="15" key="2">
    <citation type="submission" date="2025-08" db="UniProtKB">
        <authorList>
            <consortium name="Ensembl"/>
        </authorList>
    </citation>
    <scope>IDENTIFICATION</scope>
</reference>
<comment type="subcellular location">
    <subcellularLocation>
        <location evidence="1 13">Membrane</location>
        <topology evidence="1 13">Multi-pass membrane protein</topology>
    </subcellularLocation>
</comment>
<feature type="transmembrane region" description="Helical" evidence="14">
    <location>
        <begin position="97"/>
        <end position="122"/>
    </location>
</feature>
<reference evidence="15 16" key="1">
    <citation type="journal article" date="2011" name="Proc. Natl. Acad. Sci. U.S.A.">
        <title>Genetic diversity and population structure of the endangered marsupial Sarcophilus harrisii (Tasmanian devil).</title>
        <authorList>
            <person name="Miller W."/>
            <person name="Hayes V.M."/>
            <person name="Ratan A."/>
            <person name="Petersen D.C."/>
            <person name="Wittekindt N.E."/>
            <person name="Miller J."/>
            <person name="Walenz B."/>
            <person name="Knight J."/>
            <person name="Qi J."/>
            <person name="Zhao F."/>
            <person name="Wang Q."/>
            <person name="Bedoya-Reina O.C."/>
            <person name="Katiyar N."/>
            <person name="Tomsho L.P."/>
            <person name="Kasson L.M."/>
            <person name="Hardie R.A."/>
            <person name="Woodbridge P."/>
            <person name="Tindall E.A."/>
            <person name="Bertelsen M.F."/>
            <person name="Dixon D."/>
            <person name="Pyecroft S."/>
            <person name="Helgen K.M."/>
            <person name="Lesk A.M."/>
            <person name="Pringle T.H."/>
            <person name="Patterson N."/>
            <person name="Zhang Y."/>
            <person name="Kreiss A."/>
            <person name="Woods G.M."/>
            <person name="Jones M.E."/>
            <person name="Schuster S.C."/>
        </authorList>
    </citation>
    <scope>NUCLEOTIDE SEQUENCE [LARGE SCALE GENOMIC DNA]</scope>
</reference>
<evidence type="ECO:0000313" key="15">
    <source>
        <dbReference type="Ensembl" id="ENSSHAP00000022585.1"/>
    </source>
</evidence>
<keyword evidence="3 13" id="KW-0919">Taste</keyword>
<keyword evidence="9 13" id="KW-0675">Receptor</keyword>
<dbReference type="SUPFAM" id="SSF81321">
    <property type="entry name" value="Family A G protein-coupled receptor-like"/>
    <property type="match status" value="1"/>
</dbReference>
<evidence type="ECO:0000256" key="2">
    <source>
        <dbReference type="ARBA" id="ARBA00007376"/>
    </source>
</evidence>
<evidence type="ECO:0000256" key="12">
    <source>
        <dbReference type="RuleBase" id="RU004423"/>
    </source>
</evidence>
<evidence type="ECO:0000256" key="11">
    <source>
        <dbReference type="ARBA" id="ARBA00023224"/>
    </source>
</evidence>
<evidence type="ECO:0000313" key="16">
    <source>
        <dbReference type="Proteomes" id="UP000007648"/>
    </source>
</evidence>
<keyword evidence="16" id="KW-1185">Reference proteome</keyword>
<evidence type="ECO:0000256" key="7">
    <source>
        <dbReference type="ARBA" id="ARBA00023040"/>
    </source>
</evidence>
<sequence length="314" mass="36823">MLDAMEIIFMIVIVGEFIMGILGNGFIGLVNFVDWVKKRKIYLVDIILTSLATSRIGLLFMILFNGFTMTLYPEIFDYENIMRLIDGVWTMTNHLNVWFATCLSIFYCLKIANFSHPLFLWLKWRINKVILIILLASLLISVFFSFLITKNYNEIFKSFILRKNKRNNTSSFIYSKMLLNLGSLFPFTVSLISFFLLILSLWKHVQKRKLSSLDARDPSTEIHLRALKTMISFLILFVIYCLTFFIATSNDFFPESELVMIFIQIIAPIYPLGHTFILIWGNIKLNSFLLHNRLNLLYPFIEFIKILEVFILSY</sequence>
<dbReference type="FunFam" id="1.20.1070.10:FF:000042">
    <property type="entry name" value="Taste receptor type 2 member 7"/>
    <property type="match status" value="1"/>
</dbReference>
<dbReference type="InParanoid" id="A0A7N4NFV4"/>
<dbReference type="GeneTree" id="ENSGT01150000286975"/>
<keyword evidence="10" id="KW-0325">Glycoprotein</keyword>
<evidence type="ECO:0000256" key="14">
    <source>
        <dbReference type="SAM" id="Phobius"/>
    </source>
</evidence>
<organism evidence="15 16">
    <name type="scientific">Sarcophilus harrisii</name>
    <name type="common">Tasmanian devil</name>
    <name type="synonym">Sarcophilus laniarius</name>
    <dbReference type="NCBI Taxonomy" id="9305"/>
    <lineage>
        <taxon>Eukaryota</taxon>
        <taxon>Metazoa</taxon>
        <taxon>Chordata</taxon>
        <taxon>Craniata</taxon>
        <taxon>Vertebrata</taxon>
        <taxon>Euteleostomi</taxon>
        <taxon>Mammalia</taxon>
        <taxon>Metatheria</taxon>
        <taxon>Dasyuromorphia</taxon>
        <taxon>Dasyuridae</taxon>
        <taxon>Sarcophilus</taxon>
    </lineage>
</organism>
<keyword evidence="4 13" id="KW-0716">Sensory transduction</keyword>
<feature type="transmembrane region" description="Helical" evidence="14">
    <location>
        <begin position="42"/>
        <end position="64"/>
    </location>
</feature>
<keyword evidence="11 13" id="KW-0807">Transducer</keyword>
<evidence type="ECO:0000256" key="9">
    <source>
        <dbReference type="ARBA" id="ARBA00023170"/>
    </source>
</evidence>
<feature type="transmembrane region" description="Helical" evidence="14">
    <location>
        <begin position="259"/>
        <end position="283"/>
    </location>
</feature>
<feature type="transmembrane region" description="Helical" evidence="14">
    <location>
        <begin position="184"/>
        <end position="205"/>
    </location>
</feature>
<gene>
    <name evidence="15" type="primary">LOC100932007</name>
</gene>
<evidence type="ECO:0000256" key="4">
    <source>
        <dbReference type="ARBA" id="ARBA00022606"/>
    </source>
</evidence>